<dbReference type="Proteomes" id="UP000178742">
    <property type="component" value="Unassembled WGS sequence"/>
</dbReference>
<dbReference type="PROSITE" id="PS51371">
    <property type="entry name" value="CBS"/>
    <property type="match status" value="2"/>
</dbReference>
<dbReference type="Gene3D" id="3.10.580.10">
    <property type="entry name" value="CBS-domain"/>
    <property type="match status" value="1"/>
</dbReference>
<dbReference type="STRING" id="1798676.A3B90_00760"/>
<evidence type="ECO:0000313" key="5">
    <source>
        <dbReference type="Proteomes" id="UP000178742"/>
    </source>
</evidence>
<dbReference type="AlphaFoldDB" id="A0A1F6M4K4"/>
<dbReference type="SUPFAM" id="SSF54631">
    <property type="entry name" value="CBS-domain pair"/>
    <property type="match status" value="1"/>
</dbReference>
<dbReference type="InterPro" id="IPR051257">
    <property type="entry name" value="Diverse_CBS-Domain"/>
</dbReference>
<organism evidence="4 5">
    <name type="scientific">Candidatus Magasanikbacteria bacterium RIFCSPHIGHO2_02_FULL_41_13</name>
    <dbReference type="NCBI Taxonomy" id="1798676"/>
    <lineage>
        <taxon>Bacteria</taxon>
        <taxon>Candidatus Magasanikiibacteriota</taxon>
    </lineage>
</organism>
<dbReference type="InterPro" id="IPR000644">
    <property type="entry name" value="CBS_dom"/>
</dbReference>
<dbReference type="PANTHER" id="PTHR43080">
    <property type="entry name" value="CBS DOMAIN-CONTAINING PROTEIN CBSX3, MITOCHONDRIAL"/>
    <property type="match status" value="1"/>
</dbReference>
<name>A0A1F6M4K4_9BACT</name>
<dbReference type="PANTHER" id="PTHR43080:SF2">
    <property type="entry name" value="CBS DOMAIN-CONTAINING PROTEIN"/>
    <property type="match status" value="1"/>
</dbReference>
<keyword evidence="1 2" id="KW-0129">CBS domain</keyword>
<evidence type="ECO:0000256" key="1">
    <source>
        <dbReference type="ARBA" id="ARBA00023122"/>
    </source>
</evidence>
<evidence type="ECO:0000256" key="2">
    <source>
        <dbReference type="PROSITE-ProRule" id="PRU00703"/>
    </source>
</evidence>
<comment type="caution">
    <text evidence="4">The sequence shown here is derived from an EMBL/GenBank/DDBJ whole genome shotgun (WGS) entry which is preliminary data.</text>
</comment>
<evidence type="ECO:0000313" key="4">
    <source>
        <dbReference type="EMBL" id="OGH66520.1"/>
    </source>
</evidence>
<dbReference type="SMART" id="SM00116">
    <property type="entry name" value="CBS"/>
    <property type="match status" value="2"/>
</dbReference>
<sequence length="145" mass="16135">MQTKTLTLSPNTSLKEAVRMMIESKTNGAVVVGQNNKVVGILSSWDIIQYIVPEYLEQDMHLATFESGDIFAIRTLELQNDPISKFMSTSLHTCKADHSIMEAATLLSEFHIRQLPVVDDNEILVGYINRTDIKRAVGNVLGIVS</sequence>
<evidence type="ECO:0000259" key="3">
    <source>
        <dbReference type="PROSITE" id="PS51371"/>
    </source>
</evidence>
<dbReference type="InterPro" id="IPR046342">
    <property type="entry name" value="CBS_dom_sf"/>
</dbReference>
<proteinExistence type="predicted"/>
<dbReference type="Pfam" id="PF00571">
    <property type="entry name" value="CBS"/>
    <property type="match status" value="2"/>
</dbReference>
<gene>
    <name evidence="4" type="ORF">A3B90_00760</name>
</gene>
<accession>A0A1F6M4K4</accession>
<reference evidence="4 5" key="1">
    <citation type="journal article" date="2016" name="Nat. Commun.">
        <title>Thousands of microbial genomes shed light on interconnected biogeochemical processes in an aquifer system.</title>
        <authorList>
            <person name="Anantharaman K."/>
            <person name="Brown C.T."/>
            <person name="Hug L.A."/>
            <person name="Sharon I."/>
            <person name="Castelle C.J."/>
            <person name="Probst A.J."/>
            <person name="Thomas B.C."/>
            <person name="Singh A."/>
            <person name="Wilkins M.J."/>
            <person name="Karaoz U."/>
            <person name="Brodie E.L."/>
            <person name="Williams K.H."/>
            <person name="Hubbard S.S."/>
            <person name="Banfield J.F."/>
        </authorList>
    </citation>
    <scope>NUCLEOTIDE SEQUENCE [LARGE SCALE GENOMIC DNA]</scope>
</reference>
<feature type="domain" description="CBS" evidence="3">
    <location>
        <begin position="1"/>
        <end position="60"/>
    </location>
</feature>
<dbReference type="EMBL" id="MFPX01000017">
    <property type="protein sequence ID" value="OGH66520.1"/>
    <property type="molecule type" value="Genomic_DNA"/>
</dbReference>
<protein>
    <recommendedName>
        <fullName evidence="3">CBS domain-containing protein</fullName>
    </recommendedName>
</protein>
<feature type="domain" description="CBS" evidence="3">
    <location>
        <begin position="87"/>
        <end position="143"/>
    </location>
</feature>